<sequence length="256" mass="29786">MSQKIRIWETSISLLIAYEILALGYKKAKSIRTPLRLDDGNLEKDTTPTSDYANYHQSFALLILNASIIEGTIRSILSERISSDIDYEIEKGKSFGQEKPSRAEELLYKFREEVELQGGWEKLKSQYKQYLEINLDKITNEETREGINTLFALRNILSHGTAIIQPSIKMDDELKNVYPFNWQTKIQRASVYLKSKFSHEGIFENLAEFEVPEHFMEITKTYLNDLKKAVGDIPERAKKTIEMVDRYSFGYINYSR</sequence>
<gene>
    <name evidence="1" type="ORF">C7A17_01765</name>
</gene>
<accession>A0A2R3QIJ4</accession>
<evidence type="ECO:0000313" key="2">
    <source>
        <dbReference type="Proteomes" id="UP000238327"/>
    </source>
</evidence>
<dbReference type="OrthoDB" id="6937176at2"/>
<protein>
    <recommendedName>
        <fullName evidence="3">MAE-28990/MAE-18760-like HEPN domain-containing protein</fullName>
    </recommendedName>
</protein>
<dbReference type="Proteomes" id="UP000238327">
    <property type="component" value="Chromosome"/>
</dbReference>
<dbReference type="RefSeq" id="WP_106736391.1">
    <property type="nucleotide sequence ID" value="NZ_CP027657.1"/>
</dbReference>
<organism evidence="1 2">
    <name type="scientific">Ectopseudomonas mendocina</name>
    <name type="common">Pseudomonas mendocina</name>
    <dbReference type="NCBI Taxonomy" id="300"/>
    <lineage>
        <taxon>Bacteria</taxon>
        <taxon>Pseudomonadati</taxon>
        <taxon>Pseudomonadota</taxon>
        <taxon>Gammaproteobacteria</taxon>
        <taxon>Pseudomonadales</taxon>
        <taxon>Pseudomonadaceae</taxon>
        <taxon>Ectopseudomonas</taxon>
    </lineage>
</organism>
<name>A0A2R3QIJ4_ECTME</name>
<proteinExistence type="predicted"/>
<evidence type="ECO:0000313" key="1">
    <source>
        <dbReference type="EMBL" id="AVO51542.1"/>
    </source>
</evidence>
<evidence type="ECO:0008006" key="3">
    <source>
        <dbReference type="Google" id="ProtNLM"/>
    </source>
</evidence>
<reference evidence="1 2" key="1">
    <citation type="submission" date="2018-03" db="EMBL/GenBank/DDBJ databases">
        <title>Complete genome sequence and methylome analysis of Pseudomonas mendocina NEB 698.</title>
        <authorList>
            <person name="Morgan R.D."/>
        </authorList>
    </citation>
    <scope>NUCLEOTIDE SEQUENCE [LARGE SCALE GENOMIC DNA]</scope>
    <source>
        <strain evidence="1 2">NEB698</strain>
    </source>
</reference>
<dbReference type="EMBL" id="CP027657">
    <property type="protein sequence ID" value="AVO51542.1"/>
    <property type="molecule type" value="Genomic_DNA"/>
</dbReference>
<dbReference type="AlphaFoldDB" id="A0A2R3QIJ4"/>